<feature type="disulfide bond" evidence="5">
    <location>
        <begin position="3"/>
        <end position="13"/>
    </location>
</feature>
<feature type="non-terminal residue" evidence="6">
    <location>
        <position position="81"/>
    </location>
</feature>
<dbReference type="SMART" id="SM00179">
    <property type="entry name" value="EGF_CA"/>
    <property type="match status" value="1"/>
</dbReference>
<dbReference type="OrthoDB" id="5977590at2759"/>
<keyword evidence="3" id="KW-0677">Repeat</keyword>
<dbReference type="CDD" id="cd00054">
    <property type="entry name" value="EGF_CA"/>
    <property type="match status" value="1"/>
</dbReference>
<dbReference type="PROSITE" id="PS00010">
    <property type="entry name" value="ASX_HYDROXYL"/>
    <property type="match status" value="1"/>
</dbReference>
<reference evidence="6" key="1">
    <citation type="submission" date="2020-04" db="EMBL/GenBank/DDBJ databases">
        <authorList>
            <person name="Alioto T."/>
            <person name="Alioto T."/>
            <person name="Gomez Garrido J."/>
        </authorList>
    </citation>
    <scope>NUCLEOTIDE SEQUENCE</scope>
    <source>
        <strain evidence="6">A484AB</strain>
    </source>
</reference>
<dbReference type="SMART" id="SM00181">
    <property type="entry name" value="EGF"/>
    <property type="match status" value="2"/>
</dbReference>
<dbReference type="InterPro" id="IPR018097">
    <property type="entry name" value="EGF_Ca-bd_CS"/>
</dbReference>
<dbReference type="AlphaFoldDB" id="A0A6S7KH14"/>
<evidence type="ECO:0000256" key="1">
    <source>
        <dbReference type="ARBA" id="ARBA00022536"/>
    </source>
</evidence>
<dbReference type="PANTHER" id="PTHR24039">
    <property type="entry name" value="FIBRILLIN-RELATED"/>
    <property type="match status" value="1"/>
</dbReference>
<proteinExistence type="predicted"/>
<dbReference type="Proteomes" id="UP001152795">
    <property type="component" value="Unassembled WGS sequence"/>
</dbReference>
<comment type="caution">
    <text evidence="5">Lacks conserved residue(s) required for the propagation of feature annotation.</text>
</comment>
<keyword evidence="2" id="KW-0732">Signal</keyword>
<dbReference type="PROSITE" id="PS50026">
    <property type="entry name" value="EGF_3"/>
    <property type="match status" value="2"/>
</dbReference>
<evidence type="ECO:0000256" key="2">
    <source>
        <dbReference type="ARBA" id="ARBA00022729"/>
    </source>
</evidence>
<dbReference type="EMBL" id="CACRXK020029508">
    <property type="protein sequence ID" value="CAB4042124.1"/>
    <property type="molecule type" value="Genomic_DNA"/>
</dbReference>
<dbReference type="PROSITE" id="PS01186">
    <property type="entry name" value="EGF_2"/>
    <property type="match status" value="2"/>
</dbReference>
<feature type="non-terminal residue" evidence="6">
    <location>
        <position position="1"/>
    </location>
</feature>
<dbReference type="InterPro" id="IPR000742">
    <property type="entry name" value="EGF"/>
</dbReference>
<dbReference type="Gene3D" id="2.10.25.10">
    <property type="entry name" value="Laminin"/>
    <property type="match status" value="2"/>
</dbReference>
<dbReference type="InterPro" id="IPR000152">
    <property type="entry name" value="EGF-type_Asp/Asn_hydroxyl_site"/>
</dbReference>
<dbReference type="InterPro" id="IPR024731">
    <property type="entry name" value="NELL2-like_EGF"/>
</dbReference>
<dbReference type="Pfam" id="PF12947">
    <property type="entry name" value="EGF_3"/>
    <property type="match status" value="2"/>
</dbReference>
<dbReference type="FunFam" id="2.10.25.10:FF:000038">
    <property type="entry name" value="Fibrillin 2"/>
    <property type="match status" value="1"/>
</dbReference>
<accession>A0A6S7KH14</accession>
<dbReference type="InterPro" id="IPR001881">
    <property type="entry name" value="EGF-like_Ca-bd_dom"/>
</dbReference>
<dbReference type="PANTHER" id="PTHR24039:SF58">
    <property type="entry name" value="EGF-LIKE DOMAIN-CONTAINING PROTEIN"/>
    <property type="match status" value="1"/>
</dbReference>
<evidence type="ECO:0000256" key="4">
    <source>
        <dbReference type="ARBA" id="ARBA00023157"/>
    </source>
</evidence>
<evidence type="ECO:0000256" key="3">
    <source>
        <dbReference type="ARBA" id="ARBA00022737"/>
    </source>
</evidence>
<protein>
    <submittedName>
        <fullName evidence="6">Partial</fullName>
    </submittedName>
</protein>
<organism evidence="6 7">
    <name type="scientific">Paramuricea clavata</name>
    <name type="common">Red gorgonian</name>
    <name type="synonym">Violescent sea-whip</name>
    <dbReference type="NCBI Taxonomy" id="317549"/>
    <lineage>
        <taxon>Eukaryota</taxon>
        <taxon>Metazoa</taxon>
        <taxon>Cnidaria</taxon>
        <taxon>Anthozoa</taxon>
        <taxon>Octocorallia</taxon>
        <taxon>Malacalcyonacea</taxon>
        <taxon>Plexauridae</taxon>
        <taxon>Paramuricea</taxon>
    </lineage>
</organism>
<gene>
    <name evidence="6" type="ORF">PACLA_8A089450</name>
</gene>
<keyword evidence="7" id="KW-1185">Reference proteome</keyword>
<evidence type="ECO:0000256" key="5">
    <source>
        <dbReference type="PROSITE-ProRule" id="PRU00076"/>
    </source>
</evidence>
<comment type="caution">
    <text evidence="6">The sequence shown here is derived from an EMBL/GenBank/DDBJ whole genome shotgun (WGS) entry which is preliminary data.</text>
</comment>
<evidence type="ECO:0000313" key="7">
    <source>
        <dbReference type="Proteomes" id="UP001152795"/>
    </source>
</evidence>
<dbReference type="GO" id="GO:0005509">
    <property type="term" value="F:calcium ion binding"/>
    <property type="evidence" value="ECO:0007669"/>
    <property type="project" value="InterPro"/>
</dbReference>
<keyword evidence="4 5" id="KW-1015">Disulfide bond</keyword>
<dbReference type="SUPFAM" id="SSF57196">
    <property type="entry name" value="EGF/Laminin"/>
    <property type="match status" value="1"/>
</dbReference>
<evidence type="ECO:0000313" key="6">
    <source>
        <dbReference type="EMBL" id="CAB4042124.1"/>
    </source>
</evidence>
<name>A0A6S7KH14_PARCT</name>
<dbReference type="PROSITE" id="PS01187">
    <property type="entry name" value="EGF_CA"/>
    <property type="match status" value="1"/>
</dbReference>
<sequence length="81" mass="8407">TACGGSCHANAQCELDGLTYRCRCQIGYAGNGTYCEDINECTVGTHNCHENATCTDNVGSFSCQCNAGYSGNGVACSSEFS</sequence>
<keyword evidence="1 5" id="KW-0245">EGF-like domain</keyword>